<evidence type="ECO:0000313" key="1">
    <source>
        <dbReference type="Proteomes" id="UP000492821"/>
    </source>
</evidence>
<accession>A0A7E4UZ19</accession>
<name>A0A7E4UZ19_PANRE</name>
<organism evidence="1 2">
    <name type="scientific">Panagrellus redivivus</name>
    <name type="common">Microworm</name>
    <dbReference type="NCBI Taxonomy" id="6233"/>
    <lineage>
        <taxon>Eukaryota</taxon>
        <taxon>Metazoa</taxon>
        <taxon>Ecdysozoa</taxon>
        <taxon>Nematoda</taxon>
        <taxon>Chromadorea</taxon>
        <taxon>Rhabditida</taxon>
        <taxon>Tylenchina</taxon>
        <taxon>Panagrolaimomorpha</taxon>
        <taxon>Panagrolaimoidea</taxon>
        <taxon>Panagrolaimidae</taxon>
        <taxon>Panagrellus</taxon>
    </lineage>
</organism>
<dbReference type="WBParaSite" id="Pan_g14239.t1">
    <property type="protein sequence ID" value="Pan_g14239.t1"/>
    <property type="gene ID" value="Pan_g14239"/>
</dbReference>
<reference evidence="2" key="2">
    <citation type="submission" date="2020-10" db="UniProtKB">
        <authorList>
            <consortium name="WormBaseParasite"/>
        </authorList>
    </citation>
    <scope>IDENTIFICATION</scope>
</reference>
<sequence>MDASLTRRPTHRFRSHRYAEAPITSANFFDEMSPRRNKQRQRDPRPMKAILCFKFHAEYDDFYYWTKDARTMQQEKALPTQTLLMNLSTKAKAGFHLLKIQADALQMAEHLAQFHDICHSPFLDDCHLHTTDKTAIDEQMYSPTTKLISTTKRPDHVAMTPCSCS</sequence>
<reference evidence="1" key="1">
    <citation type="journal article" date="2013" name="Genetics">
        <title>The draft genome and transcriptome of Panagrellus redivivus are shaped by the harsh demands of a free-living lifestyle.</title>
        <authorList>
            <person name="Srinivasan J."/>
            <person name="Dillman A.R."/>
            <person name="Macchietto M.G."/>
            <person name="Heikkinen L."/>
            <person name="Lakso M."/>
            <person name="Fracchia K.M."/>
            <person name="Antoshechkin I."/>
            <person name="Mortazavi A."/>
            <person name="Wong G."/>
            <person name="Sternberg P.W."/>
        </authorList>
    </citation>
    <scope>NUCLEOTIDE SEQUENCE [LARGE SCALE GENOMIC DNA]</scope>
    <source>
        <strain evidence="1">MT8872</strain>
    </source>
</reference>
<evidence type="ECO:0000313" key="2">
    <source>
        <dbReference type="WBParaSite" id="Pan_g14239.t1"/>
    </source>
</evidence>
<dbReference type="AlphaFoldDB" id="A0A7E4UZ19"/>
<dbReference type="Proteomes" id="UP000492821">
    <property type="component" value="Unassembled WGS sequence"/>
</dbReference>
<keyword evidence="1" id="KW-1185">Reference proteome</keyword>
<protein>
    <submittedName>
        <fullName evidence="2">Uncharacterized protein</fullName>
    </submittedName>
</protein>
<proteinExistence type="predicted"/>